<feature type="transmembrane region" description="Helical" evidence="7">
    <location>
        <begin position="6"/>
        <end position="25"/>
    </location>
</feature>
<evidence type="ECO:0008006" key="12">
    <source>
        <dbReference type="Google" id="ProtNLM"/>
    </source>
</evidence>
<name>A0A1F5NRX9_9BACT</name>
<feature type="transmembrane region" description="Helical" evidence="7">
    <location>
        <begin position="74"/>
        <end position="91"/>
    </location>
</feature>
<keyword evidence="3" id="KW-1003">Cell membrane</keyword>
<evidence type="ECO:0000256" key="3">
    <source>
        <dbReference type="ARBA" id="ARBA00022475"/>
    </source>
</evidence>
<feature type="transmembrane region" description="Helical" evidence="7">
    <location>
        <begin position="128"/>
        <end position="146"/>
    </location>
</feature>
<dbReference type="PANTHER" id="PTHR30487:SF0">
    <property type="entry name" value="PREPILIN LEADER PEPTIDASE_N-METHYLTRANSFERASE-RELATED"/>
    <property type="match status" value="1"/>
</dbReference>
<comment type="caution">
    <text evidence="10">The sequence shown here is derived from an EMBL/GenBank/DDBJ whole genome shotgun (WGS) entry which is preliminary data.</text>
</comment>
<dbReference type="Proteomes" id="UP000177912">
    <property type="component" value="Unassembled WGS sequence"/>
</dbReference>
<comment type="subcellular location">
    <subcellularLocation>
        <location evidence="1">Cell membrane</location>
        <topology evidence="1">Multi-pass membrane protein</topology>
    </subcellularLocation>
</comment>
<evidence type="ECO:0000256" key="7">
    <source>
        <dbReference type="SAM" id="Phobius"/>
    </source>
</evidence>
<feature type="transmembrane region" description="Helical" evidence="7">
    <location>
        <begin position="187"/>
        <end position="220"/>
    </location>
</feature>
<evidence type="ECO:0000256" key="1">
    <source>
        <dbReference type="ARBA" id="ARBA00004651"/>
    </source>
</evidence>
<accession>A0A1F5NRX9</accession>
<keyword evidence="5 7" id="KW-1133">Transmembrane helix</keyword>
<evidence type="ECO:0000259" key="8">
    <source>
        <dbReference type="Pfam" id="PF01478"/>
    </source>
</evidence>
<feature type="domain" description="Prepilin peptidase A24 N-terminal" evidence="9">
    <location>
        <begin position="11"/>
        <end position="91"/>
    </location>
</feature>
<evidence type="ECO:0000313" key="10">
    <source>
        <dbReference type="EMBL" id="OGE80373.1"/>
    </source>
</evidence>
<organism evidence="10 11">
    <name type="scientific">Candidatus Doudnabacteria bacterium RIFCSPHIGHO2_01_FULL_43_23</name>
    <dbReference type="NCBI Taxonomy" id="1817822"/>
    <lineage>
        <taxon>Bacteria</taxon>
        <taxon>Candidatus Doudnaibacteriota</taxon>
    </lineage>
</organism>
<feature type="domain" description="Prepilin type IV endopeptidase peptidase" evidence="8">
    <location>
        <begin position="113"/>
        <end position="216"/>
    </location>
</feature>
<dbReference type="GO" id="GO:0004190">
    <property type="term" value="F:aspartic-type endopeptidase activity"/>
    <property type="evidence" value="ECO:0007669"/>
    <property type="project" value="InterPro"/>
</dbReference>
<keyword evidence="6 7" id="KW-0472">Membrane</keyword>
<evidence type="ECO:0000259" key="9">
    <source>
        <dbReference type="Pfam" id="PF06750"/>
    </source>
</evidence>
<dbReference type="InterPro" id="IPR000045">
    <property type="entry name" value="Prepilin_IV_endopep_pep"/>
</dbReference>
<dbReference type="GO" id="GO:0006465">
    <property type="term" value="P:signal peptide processing"/>
    <property type="evidence" value="ECO:0007669"/>
    <property type="project" value="TreeGrafter"/>
</dbReference>
<protein>
    <recommendedName>
        <fullName evidence="12">Prepilin peptidase</fullName>
    </recommendedName>
</protein>
<dbReference type="PANTHER" id="PTHR30487">
    <property type="entry name" value="TYPE 4 PREPILIN-LIKE PROTEINS LEADER PEPTIDE-PROCESSING ENZYME"/>
    <property type="match status" value="1"/>
</dbReference>
<dbReference type="Gene3D" id="1.20.120.1220">
    <property type="match status" value="1"/>
</dbReference>
<dbReference type="STRING" id="1817822.A2826_02865"/>
<feature type="transmembrane region" description="Helical" evidence="7">
    <location>
        <begin position="103"/>
        <end position="122"/>
    </location>
</feature>
<evidence type="ECO:0000313" key="11">
    <source>
        <dbReference type="Proteomes" id="UP000177912"/>
    </source>
</evidence>
<gene>
    <name evidence="10" type="ORF">A2826_02865</name>
</gene>
<dbReference type="InterPro" id="IPR010627">
    <property type="entry name" value="Prepilin_pept_A24_N"/>
</dbReference>
<keyword evidence="4 7" id="KW-0812">Transmembrane</keyword>
<dbReference type="EMBL" id="MFEI01000034">
    <property type="protein sequence ID" value="OGE80373.1"/>
    <property type="molecule type" value="Genomic_DNA"/>
</dbReference>
<evidence type="ECO:0000256" key="5">
    <source>
        <dbReference type="ARBA" id="ARBA00022989"/>
    </source>
</evidence>
<evidence type="ECO:0000256" key="2">
    <source>
        <dbReference type="ARBA" id="ARBA00005801"/>
    </source>
</evidence>
<dbReference type="AlphaFoldDB" id="A0A1F5NRX9"/>
<evidence type="ECO:0000256" key="6">
    <source>
        <dbReference type="ARBA" id="ARBA00023136"/>
    </source>
</evidence>
<dbReference type="Pfam" id="PF01478">
    <property type="entry name" value="Peptidase_A24"/>
    <property type="match status" value="1"/>
</dbReference>
<reference evidence="10 11" key="1">
    <citation type="journal article" date="2016" name="Nat. Commun.">
        <title>Thousands of microbial genomes shed light on interconnected biogeochemical processes in an aquifer system.</title>
        <authorList>
            <person name="Anantharaman K."/>
            <person name="Brown C.T."/>
            <person name="Hug L.A."/>
            <person name="Sharon I."/>
            <person name="Castelle C.J."/>
            <person name="Probst A.J."/>
            <person name="Thomas B.C."/>
            <person name="Singh A."/>
            <person name="Wilkins M.J."/>
            <person name="Karaoz U."/>
            <person name="Brodie E.L."/>
            <person name="Williams K.H."/>
            <person name="Hubbard S.S."/>
            <person name="Banfield J.F."/>
        </authorList>
    </citation>
    <scope>NUCLEOTIDE SEQUENCE [LARGE SCALE GENOMIC DNA]</scope>
</reference>
<feature type="transmembrane region" description="Helical" evidence="7">
    <location>
        <begin position="232"/>
        <end position="255"/>
    </location>
</feature>
<dbReference type="InterPro" id="IPR050882">
    <property type="entry name" value="Prepilin_peptidase/N-MTase"/>
</dbReference>
<comment type="similarity">
    <text evidence="2">Belongs to the peptidase A24 family.</text>
</comment>
<proteinExistence type="inferred from homology"/>
<dbReference type="GO" id="GO:0005886">
    <property type="term" value="C:plasma membrane"/>
    <property type="evidence" value="ECO:0007669"/>
    <property type="project" value="UniProtKB-SubCell"/>
</dbReference>
<sequence length="258" mass="28503">MQIFFLLISFVFGLIIGSFLNAVIYRLYKGKSLGGFSACVHCKHRLFAKDLIPILSFFMLGAKCRYCKEKISWQYPIVELSTGIVFALFTLEMLTLSGLFTSGDYLVLMYEFITASLLIAIFTFDFKYYLIPDVLVLSGVVVGLVYRLTAGVSIFDGLLGAGLIFGFFGLLYLMSGGKWIGFGDVKLGLFLGIVLGVKMVLLMLMLAYISGAVVGVVMILAKKTTMKGILPFGTFLTSASLAVMLWGEELLAWYLNLF</sequence>
<feature type="transmembrane region" description="Helical" evidence="7">
    <location>
        <begin position="158"/>
        <end position="175"/>
    </location>
</feature>
<evidence type="ECO:0000256" key="4">
    <source>
        <dbReference type="ARBA" id="ARBA00022692"/>
    </source>
</evidence>
<dbReference type="Pfam" id="PF06750">
    <property type="entry name" value="A24_N_bact"/>
    <property type="match status" value="1"/>
</dbReference>